<accession>A0ABQ0L7N7</accession>
<proteinExistence type="predicted"/>
<evidence type="ECO:0000256" key="1">
    <source>
        <dbReference type="SAM" id="Coils"/>
    </source>
</evidence>
<organism evidence="3 4">
    <name type="scientific">Mycena chlorophos</name>
    <name type="common">Agaric fungus</name>
    <name type="synonym">Agaricus chlorophos</name>
    <dbReference type="NCBI Taxonomy" id="658473"/>
    <lineage>
        <taxon>Eukaryota</taxon>
        <taxon>Fungi</taxon>
        <taxon>Dikarya</taxon>
        <taxon>Basidiomycota</taxon>
        <taxon>Agaricomycotina</taxon>
        <taxon>Agaricomycetes</taxon>
        <taxon>Agaricomycetidae</taxon>
        <taxon>Agaricales</taxon>
        <taxon>Marasmiineae</taxon>
        <taxon>Mycenaceae</taxon>
        <taxon>Mycena</taxon>
    </lineage>
</organism>
<evidence type="ECO:0000256" key="2">
    <source>
        <dbReference type="SAM" id="MobiDB-lite"/>
    </source>
</evidence>
<protein>
    <submittedName>
        <fullName evidence="3">Uncharacterized protein</fullName>
    </submittedName>
</protein>
<evidence type="ECO:0000313" key="4">
    <source>
        <dbReference type="Proteomes" id="UP000815677"/>
    </source>
</evidence>
<dbReference type="EMBL" id="DF843160">
    <property type="protein sequence ID" value="GAT47147.1"/>
    <property type="molecule type" value="Genomic_DNA"/>
</dbReference>
<dbReference type="Gene3D" id="1.10.287.1490">
    <property type="match status" value="1"/>
</dbReference>
<dbReference type="Proteomes" id="UP000815677">
    <property type="component" value="Unassembled WGS sequence"/>
</dbReference>
<evidence type="ECO:0000313" key="3">
    <source>
        <dbReference type="EMBL" id="GAT47147.1"/>
    </source>
</evidence>
<keyword evidence="4" id="KW-1185">Reference proteome</keyword>
<gene>
    <name evidence="3" type="ORF">MCHLO_04627</name>
</gene>
<feature type="region of interest" description="Disordered" evidence="2">
    <location>
        <begin position="29"/>
        <end position="64"/>
    </location>
</feature>
<keyword evidence="1" id="KW-0175">Coiled coil</keyword>
<name>A0ABQ0L7N7_MYCCL</name>
<feature type="coiled-coil region" evidence="1">
    <location>
        <begin position="108"/>
        <end position="145"/>
    </location>
</feature>
<sequence>MSSPNPNADIPALNFPKLKKKYPEAMFTPSPLRLASRAPLGGTSNAEASSDEESQSPTVHKAPLPRLIMQNNPFAPPEKVSQMTDAVYETRRKYDYLKGDYRTLEIKHEKVIDENELLRLRVEQLEKAMENEQDLHAEYDQLKITSDGHKKKIDQLKVTISEVVRSRESALRRTTALEGDFASLNRDYGDAMVRLADAQGALNRMKGQLGDLETKFKTLADGVDEAIAMVKMEAKPEIVDLTMSSDISFEEIEAEK</sequence>
<reference evidence="3" key="1">
    <citation type="submission" date="2014-09" db="EMBL/GenBank/DDBJ databases">
        <title>Genome sequence of the luminous mushroom Mycena chlorophos for searching fungal bioluminescence genes.</title>
        <authorList>
            <person name="Tanaka Y."/>
            <person name="Kasuga D."/>
            <person name="Oba Y."/>
            <person name="Hase S."/>
            <person name="Sato K."/>
            <person name="Oba Y."/>
            <person name="Sakakibara Y."/>
        </authorList>
    </citation>
    <scope>NUCLEOTIDE SEQUENCE</scope>
</reference>